<gene>
    <name evidence="7" type="ORF">KPH14_007532</name>
</gene>
<proteinExistence type="inferred from homology"/>
<evidence type="ECO:0000256" key="3">
    <source>
        <dbReference type="ARBA" id="ARBA00022723"/>
    </source>
</evidence>
<dbReference type="GO" id="GO:0008299">
    <property type="term" value="P:isoprenoid biosynthetic process"/>
    <property type="evidence" value="ECO:0007669"/>
    <property type="project" value="UniProtKB-KW"/>
</dbReference>
<dbReference type="InterPro" id="IPR033749">
    <property type="entry name" value="Polyprenyl_synt_CS"/>
</dbReference>
<dbReference type="SFLD" id="SFLDS00005">
    <property type="entry name" value="Isoprenoid_Synthase_Type_I"/>
    <property type="match status" value="1"/>
</dbReference>
<evidence type="ECO:0000256" key="6">
    <source>
        <dbReference type="RuleBase" id="RU004466"/>
    </source>
</evidence>
<comment type="similarity">
    <text evidence="2 6">Belongs to the FPP/GGPP synthase family.</text>
</comment>
<dbReference type="SUPFAM" id="SSF48576">
    <property type="entry name" value="Terpenoid synthases"/>
    <property type="match status" value="1"/>
</dbReference>
<organism evidence="7 8">
    <name type="scientific">Odynerus spinipes</name>
    <dbReference type="NCBI Taxonomy" id="1348599"/>
    <lineage>
        <taxon>Eukaryota</taxon>
        <taxon>Metazoa</taxon>
        <taxon>Ecdysozoa</taxon>
        <taxon>Arthropoda</taxon>
        <taxon>Hexapoda</taxon>
        <taxon>Insecta</taxon>
        <taxon>Pterygota</taxon>
        <taxon>Neoptera</taxon>
        <taxon>Endopterygota</taxon>
        <taxon>Hymenoptera</taxon>
        <taxon>Apocrita</taxon>
        <taxon>Aculeata</taxon>
        <taxon>Vespoidea</taxon>
        <taxon>Vespidae</taxon>
        <taxon>Eumeninae</taxon>
        <taxon>Odynerus</taxon>
    </lineage>
</organism>
<dbReference type="InterPro" id="IPR008949">
    <property type="entry name" value="Isoprenoid_synthase_dom_sf"/>
</dbReference>
<dbReference type="PANTHER" id="PTHR12001:SF44">
    <property type="entry name" value="GERANYLGERANYL PYROPHOSPHATE SYNTHASE"/>
    <property type="match status" value="1"/>
</dbReference>
<dbReference type="GO" id="GO:0042811">
    <property type="term" value="P:pheromone biosynthetic process"/>
    <property type="evidence" value="ECO:0007669"/>
    <property type="project" value="UniProtKB-ARBA"/>
</dbReference>
<evidence type="ECO:0008006" key="9">
    <source>
        <dbReference type="Google" id="ProtNLM"/>
    </source>
</evidence>
<dbReference type="PROSITE" id="PS00723">
    <property type="entry name" value="POLYPRENYL_SYNTHASE_1"/>
    <property type="match status" value="1"/>
</dbReference>
<sequence>MALDKSSVPYSQSGSKEEDEILLQPFTYILQVPGKQIRAKLAHAFNYWLKISDSKLQAVGDITQMLHNSSLLIDDIQDNSILRRGIPVAHSIYGIPSTINAANYVLIVALERVLALNHPEATHVYTEQILELHRGQGMEIYWRDNYICPTESEYKHMTIRKTGGLFNLAVRLMQLFSNCKEDFSQLAGILGLYFQIRDDYSNLCVQEYSENKSYCEDLSEGKFSFPIIHAIRSHPEDRQIMNILRQRTKDVEVKRYCVNLLEKFGSFAYTRCVLESLDKKAREEVERLGGNPLLVKVLDELFSWKSEEVRVKAPF</sequence>
<dbReference type="PANTHER" id="PTHR12001">
    <property type="entry name" value="GERANYLGERANYL PYROPHOSPHATE SYNTHASE"/>
    <property type="match status" value="1"/>
</dbReference>
<evidence type="ECO:0000313" key="7">
    <source>
        <dbReference type="EMBL" id="KAK2579849.1"/>
    </source>
</evidence>
<dbReference type="Proteomes" id="UP001258017">
    <property type="component" value="Unassembled WGS sequence"/>
</dbReference>
<dbReference type="EMBL" id="JAIFRP010000073">
    <property type="protein sequence ID" value="KAK2579849.1"/>
    <property type="molecule type" value="Genomic_DNA"/>
</dbReference>
<accession>A0AAD9RHN0</accession>
<comment type="caution">
    <text evidence="7">The sequence shown here is derived from an EMBL/GenBank/DDBJ whole genome shotgun (WGS) entry which is preliminary data.</text>
</comment>
<keyword evidence="4" id="KW-0460">Magnesium</keyword>
<keyword evidence="3" id="KW-0479">Metal-binding</keyword>
<evidence type="ECO:0000256" key="2">
    <source>
        <dbReference type="ARBA" id="ARBA00006706"/>
    </source>
</evidence>
<reference evidence="7" key="1">
    <citation type="submission" date="2021-08" db="EMBL/GenBank/DDBJ databases">
        <authorList>
            <person name="Misof B."/>
            <person name="Oliver O."/>
            <person name="Podsiadlowski L."/>
            <person name="Donath A."/>
            <person name="Peters R."/>
            <person name="Mayer C."/>
            <person name="Rust J."/>
            <person name="Gunkel S."/>
            <person name="Lesny P."/>
            <person name="Martin S."/>
            <person name="Oeyen J.P."/>
            <person name="Petersen M."/>
            <person name="Panagiotis P."/>
            <person name="Wilbrandt J."/>
            <person name="Tanja T."/>
        </authorList>
    </citation>
    <scope>NUCLEOTIDE SEQUENCE</scope>
    <source>
        <strain evidence="7">GBR_01_08_01A</strain>
        <tissue evidence="7">Thorax + abdomen</tissue>
    </source>
</reference>
<dbReference type="CDD" id="cd00685">
    <property type="entry name" value="Trans_IPPS_HT"/>
    <property type="match status" value="1"/>
</dbReference>
<keyword evidence="6" id="KW-0808">Transferase</keyword>
<evidence type="ECO:0000256" key="4">
    <source>
        <dbReference type="ARBA" id="ARBA00022842"/>
    </source>
</evidence>
<protein>
    <recommendedName>
        <fullName evidence="9">Geranylgeranyl pyrophosphate synthase</fullName>
    </recommendedName>
</protein>
<evidence type="ECO:0000256" key="1">
    <source>
        <dbReference type="ARBA" id="ARBA00001946"/>
    </source>
</evidence>
<keyword evidence="8" id="KW-1185">Reference proteome</keyword>
<dbReference type="PROSITE" id="PS00444">
    <property type="entry name" value="POLYPRENYL_SYNTHASE_2"/>
    <property type="match status" value="1"/>
</dbReference>
<dbReference type="Pfam" id="PF00348">
    <property type="entry name" value="polyprenyl_synt"/>
    <property type="match status" value="1"/>
</dbReference>
<evidence type="ECO:0000256" key="5">
    <source>
        <dbReference type="ARBA" id="ARBA00023229"/>
    </source>
</evidence>
<evidence type="ECO:0000313" key="8">
    <source>
        <dbReference type="Proteomes" id="UP001258017"/>
    </source>
</evidence>
<keyword evidence="5" id="KW-0414">Isoprene biosynthesis</keyword>
<name>A0AAD9RHN0_9HYME</name>
<dbReference type="Gene3D" id="1.10.600.10">
    <property type="entry name" value="Farnesyl Diphosphate Synthase"/>
    <property type="match status" value="1"/>
</dbReference>
<comment type="cofactor">
    <cofactor evidence="1">
        <name>Mg(2+)</name>
        <dbReference type="ChEBI" id="CHEBI:18420"/>
    </cofactor>
</comment>
<dbReference type="GO" id="GO:0120531">
    <property type="term" value="F:prenyl diphosphate synthase activity"/>
    <property type="evidence" value="ECO:0007669"/>
    <property type="project" value="UniProtKB-ARBA"/>
</dbReference>
<dbReference type="AlphaFoldDB" id="A0AAD9RHN0"/>
<dbReference type="InterPro" id="IPR000092">
    <property type="entry name" value="Polyprenyl_synt"/>
</dbReference>
<dbReference type="FunFam" id="1.10.600.10:FF:000009">
    <property type="entry name" value="Geranylgeranyl pyrophosphate synthase"/>
    <property type="match status" value="1"/>
</dbReference>
<reference evidence="7" key="2">
    <citation type="journal article" date="2023" name="Commun. Biol.">
        <title>Intrasexual cuticular hydrocarbon dimorphism in a wasp sheds light on hydrocarbon biosynthesis genes in Hymenoptera.</title>
        <authorList>
            <person name="Moris V.C."/>
            <person name="Podsiadlowski L."/>
            <person name="Martin S."/>
            <person name="Oeyen J.P."/>
            <person name="Donath A."/>
            <person name="Petersen M."/>
            <person name="Wilbrandt J."/>
            <person name="Misof B."/>
            <person name="Liedtke D."/>
            <person name="Thamm M."/>
            <person name="Scheiner R."/>
            <person name="Schmitt T."/>
            <person name="Niehuis O."/>
        </authorList>
    </citation>
    <scope>NUCLEOTIDE SEQUENCE</scope>
    <source>
        <strain evidence="7">GBR_01_08_01A</strain>
    </source>
</reference>
<dbReference type="GO" id="GO:0046872">
    <property type="term" value="F:metal ion binding"/>
    <property type="evidence" value="ECO:0007669"/>
    <property type="project" value="UniProtKB-KW"/>
</dbReference>